<organism evidence="3 4">
    <name type="scientific">Triangularia verruculosa</name>
    <dbReference type="NCBI Taxonomy" id="2587418"/>
    <lineage>
        <taxon>Eukaryota</taxon>
        <taxon>Fungi</taxon>
        <taxon>Dikarya</taxon>
        <taxon>Ascomycota</taxon>
        <taxon>Pezizomycotina</taxon>
        <taxon>Sordariomycetes</taxon>
        <taxon>Sordariomycetidae</taxon>
        <taxon>Sordariales</taxon>
        <taxon>Podosporaceae</taxon>
        <taxon>Triangularia</taxon>
    </lineage>
</organism>
<reference evidence="3" key="2">
    <citation type="submission" date="2023-05" db="EMBL/GenBank/DDBJ databases">
        <authorList>
            <consortium name="Lawrence Berkeley National Laboratory"/>
            <person name="Steindorff A."/>
            <person name="Hensen N."/>
            <person name="Bonometti L."/>
            <person name="Westerberg I."/>
            <person name="Brannstrom I.O."/>
            <person name="Guillou S."/>
            <person name="Cros-Aarteil S."/>
            <person name="Calhoun S."/>
            <person name="Haridas S."/>
            <person name="Kuo A."/>
            <person name="Mondo S."/>
            <person name="Pangilinan J."/>
            <person name="Riley R."/>
            <person name="Labutti K."/>
            <person name="Andreopoulos B."/>
            <person name="Lipzen A."/>
            <person name="Chen C."/>
            <person name="Yanf M."/>
            <person name="Daum C."/>
            <person name="Ng V."/>
            <person name="Clum A."/>
            <person name="Ohm R."/>
            <person name="Martin F."/>
            <person name="Silar P."/>
            <person name="Natvig D."/>
            <person name="Lalanne C."/>
            <person name="Gautier V."/>
            <person name="Ament-Velasquez S.L."/>
            <person name="Kruys A."/>
            <person name="Hutchinson M.I."/>
            <person name="Powell A.J."/>
            <person name="Barry K."/>
            <person name="Miller A.N."/>
            <person name="Grigoriev I.V."/>
            <person name="Debuchy R."/>
            <person name="Gladieux P."/>
            <person name="Thoren M.H."/>
            <person name="Johannesson H."/>
        </authorList>
    </citation>
    <scope>NUCLEOTIDE SEQUENCE</scope>
    <source>
        <strain evidence="3">CBS 315.58</strain>
    </source>
</reference>
<evidence type="ECO:0000313" key="3">
    <source>
        <dbReference type="EMBL" id="KAK4199335.1"/>
    </source>
</evidence>
<gene>
    <name evidence="3" type="ORF">QBC40DRAFT_82710</name>
</gene>
<dbReference type="AlphaFoldDB" id="A0AAN6XEU3"/>
<feature type="region of interest" description="Disordered" evidence="1">
    <location>
        <begin position="54"/>
        <end position="73"/>
    </location>
</feature>
<evidence type="ECO:0000256" key="2">
    <source>
        <dbReference type="SAM" id="SignalP"/>
    </source>
</evidence>
<feature type="signal peptide" evidence="2">
    <location>
        <begin position="1"/>
        <end position="32"/>
    </location>
</feature>
<sequence>MMSKNVVGKKGIIHFLLHLAPFLLPSTPLLFSTSMPFCSSLIIYVRQPKHINQQKFQQQPPGHPHHTSPTRQQPTLQYYNNPNLLVYKALPRVLNILYTFFDCVCCSSPPIRLCRI</sequence>
<evidence type="ECO:0000256" key="1">
    <source>
        <dbReference type="SAM" id="MobiDB-lite"/>
    </source>
</evidence>
<name>A0AAN6XEU3_9PEZI</name>
<keyword evidence="4" id="KW-1185">Reference proteome</keyword>
<dbReference type="Proteomes" id="UP001303160">
    <property type="component" value="Unassembled WGS sequence"/>
</dbReference>
<proteinExistence type="predicted"/>
<evidence type="ECO:0000313" key="4">
    <source>
        <dbReference type="Proteomes" id="UP001303160"/>
    </source>
</evidence>
<accession>A0AAN6XEU3</accession>
<comment type="caution">
    <text evidence="3">The sequence shown here is derived from an EMBL/GenBank/DDBJ whole genome shotgun (WGS) entry which is preliminary data.</text>
</comment>
<protein>
    <submittedName>
        <fullName evidence="3">Uncharacterized protein</fullName>
    </submittedName>
</protein>
<dbReference type="EMBL" id="MU863933">
    <property type="protein sequence ID" value="KAK4199335.1"/>
    <property type="molecule type" value="Genomic_DNA"/>
</dbReference>
<feature type="chain" id="PRO_5043021642" evidence="2">
    <location>
        <begin position="33"/>
        <end position="116"/>
    </location>
</feature>
<keyword evidence="2" id="KW-0732">Signal</keyword>
<reference evidence="3" key="1">
    <citation type="journal article" date="2023" name="Mol. Phylogenet. Evol.">
        <title>Genome-scale phylogeny and comparative genomics of the fungal order Sordariales.</title>
        <authorList>
            <person name="Hensen N."/>
            <person name="Bonometti L."/>
            <person name="Westerberg I."/>
            <person name="Brannstrom I.O."/>
            <person name="Guillou S."/>
            <person name="Cros-Aarteil S."/>
            <person name="Calhoun S."/>
            <person name="Haridas S."/>
            <person name="Kuo A."/>
            <person name="Mondo S."/>
            <person name="Pangilinan J."/>
            <person name="Riley R."/>
            <person name="LaButti K."/>
            <person name="Andreopoulos B."/>
            <person name="Lipzen A."/>
            <person name="Chen C."/>
            <person name="Yan M."/>
            <person name="Daum C."/>
            <person name="Ng V."/>
            <person name="Clum A."/>
            <person name="Steindorff A."/>
            <person name="Ohm R.A."/>
            <person name="Martin F."/>
            <person name="Silar P."/>
            <person name="Natvig D.O."/>
            <person name="Lalanne C."/>
            <person name="Gautier V."/>
            <person name="Ament-Velasquez S.L."/>
            <person name="Kruys A."/>
            <person name="Hutchinson M.I."/>
            <person name="Powell A.J."/>
            <person name="Barry K."/>
            <person name="Miller A.N."/>
            <person name="Grigoriev I.V."/>
            <person name="Debuchy R."/>
            <person name="Gladieux P."/>
            <person name="Hiltunen Thoren M."/>
            <person name="Johannesson H."/>
        </authorList>
    </citation>
    <scope>NUCLEOTIDE SEQUENCE</scope>
    <source>
        <strain evidence="3">CBS 315.58</strain>
    </source>
</reference>